<evidence type="ECO:0000259" key="2">
    <source>
        <dbReference type="Pfam" id="PF06808"/>
    </source>
</evidence>
<evidence type="ECO:0000313" key="4">
    <source>
        <dbReference type="Proteomes" id="UP000001431"/>
    </source>
</evidence>
<feature type="transmembrane region" description="Helical" evidence="1">
    <location>
        <begin position="521"/>
        <end position="538"/>
    </location>
</feature>
<feature type="transmembrane region" description="Helical" evidence="1">
    <location>
        <begin position="402"/>
        <end position="420"/>
    </location>
</feature>
<dbReference type="eggNOG" id="arCOG01906">
    <property type="taxonomic scope" value="Archaea"/>
</dbReference>
<feature type="domain" description="TRAP C4-dicarboxylate transport system permease DctM subunit" evidence="2">
    <location>
        <begin position="158"/>
        <end position="577"/>
    </location>
</feature>
<dbReference type="InterPro" id="IPR010656">
    <property type="entry name" value="DctM"/>
</dbReference>
<evidence type="ECO:0000256" key="1">
    <source>
        <dbReference type="SAM" id="Phobius"/>
    </source>
</evidence>
<feature type="transmembrane region" description="Helical" evidence="1">
    <location>
        <begin position="440"/>
        <end position="460"/>
    </location>
</feature>
<feature type="transmembrane region" description="Helical" evidence="1">
    <location>
        <begin position="223"/>
        <end position="242"/>
    </location>
</feature>
<dbReference type="Proteomes" id="UP000001431">
    <property type="component" value="Chromosome"/>
</dbReference>
<feature type="transmembrane region" description="Helical" evidence="1">
    <location>
        <begin position="301"/>
        <end position="329"/>
    </location>
</feature>
<name>A3MSM8_PYRCJ</name>
<dbReference type="PANTHER" id="PTHR43849:SF2">
    <property type="entry name" value="BLL3936 PROTEIN"/>
    <property type="match status" value="1"/>
</dbReference>
<feature type="transmembrane region" description="Helical" evidence="1">
    <location>
        <begin position="153"/>
        <end position="179"/>
    </location>
</feature>
<dbReference type="GeneID" id="4909776"/>
<dbReference type="PANTHER" id="PTHR43849">
    <property type="entry name" value="BLL3936 PROTEIN"/>
    <property type="match status" value="1"/>
</dbReference>
<dbReference type="HOGENOM" id="CLU_007041_2_2_2"/>
<reference evidence="3" key="1">
    <citation type="submission" date="2007-02" db="EMBL/GenBank/DDBJ databases">
        <title>Complete sequence of Pyrobaculum calidifontis JCM 11548.</title>
        <authorList>
            <consortium name="US DOE Joint Genome Institute"/>
            <person name="Copeland A."/>
            <person name="Lucas S."/>
            <person name="Lapidus A."/>
            <person name="Barry K."/>
            <person name="Glavina del Rio T."/>
            <person name="Dalin E."/>
            <person name="Tice H."/>
            <person name="Pitluck S."/>
            <person name="Chain P."/>
            <person name="Malfatti S."/>
            <person name="Shin M."/>
            <person name="Vergez L."/>
            <person name="Schmutz J."/>
            <person name="Larimer F."/>
            <person name="Land M."/>
            <person name="Hauser L."/>
            <person name="Kyrpides N."/>
            <person name="Mikhailova N."/>
            <person name="Cozen A.E."/>
            <person name="Fitz-Gibbon S.T."/>
            <person name="House C.H."/>
            <person name="Saltikov C."/>
            <person name="Lowe T.M."/>
            <person name="Richardson P."/>
        </authorList>
    </citation>
    <scope>NUCLEOTIDE SEQUENCE [LARGE SCALE GENOMIC DNA]</scope>
    <source>
        <strain evidence="3">JCM 11548</strain>
    </source>
</reference>
<feature type="transmembrane region" description="Helical" evidence="1">
    <location>
        <begin position="377"/>
        <end position="395"/>
    </location>
</feature>
<feature type="transmembrane region" description="Helical" evidence="1">
    <location>
        <begin position="112"/>
        <end position="132"/>
    </location>
</feature>
<sequence length="672" mass="72464">MKYAFNLALIVKVLAILGALYQLALVIYPYFLHGVPIFDYTQLVRATHIFFLLIVGYLRLAAIPLQYRFRLSGIVLYLLTLPFLFELFYILPLPLFVSAVAVWLLAFMPVCIRYVAAALGVAALAPYIYIVVNYQELIYRAITPYPLDVLMGWIELLLVAGLVYRFIGPVLPGLVYVFMLYTRYGSSLPGQWASPGLPLDLIIAKIYIETEAALWGIVTNVSVMYIAYFMIFTALLAALGFGEEVARIAMKFIGKRPWGVGNAVVAAGVMMGMVSGSGAADTAFIGGTFKDLFKRAGYSPYVAAGLVANAGTLAIITPPIMGSAAFIMVEILGIPYLWVIVMAIVPALLYAWSIASYNRYYAKAANLRPVEVEVSGLKYYVFAPIALIVALIALGFSVRLSVTVAIFFTIGMALALPSFRPRATRIWSGLAEGILSLAPIGTSIAMANVMMSMVVLSGLANTFSQALLNIVANNLLVAILFASVFTLIISLGMTPTAAYVLSSVLLAPALIKLAEVSGVPTIVATLATHMFLFYYAMMADIDPFTGLSTYAAAGVFGLRPIRVGIRAISVAAAKYFFPPLSLISYNAAAIYVLPILLTSPPLTAAYLIGVRVAAVAAGVWLLSIANAGFYRKPLPLVARLIIAALGIAMIIPNELVNLASFALALAILRLRY</sequence>
<organism evidence="3 4">
    <name type="scientific">Pyrobaculum calidifontis (strain DSM 21063 / JCM 11548 / VA1)</name>
    <dbReference type="NCBI Taxonomy" id="410359"/>
    <lineage>
        <taxon>Archaea</taxon>
        <taxon>Thermoproteota</taxon>
        <taxon>Thermoprotei</taxon>
        <taxon>Thermoproteales</taxon>
        <taxon>Thermoproteaceae</taxon>
        <taxon>Pyrobaculum</taxon>
    </lineage>
</organism>
<accession>A3MSM8</accession>
<proteinExistence type="predicted"/>
<feature type="transmembrane region" description="Helical" evidence="1">
    <location>
        <begin position="74"/>
        <end position="106"/>
    </location>
</feature>
<dbReference type="KEGG" id="pcl:Pcal_0208"/>
<feature type="transmembrane region" description="Helical" evidence="1">
    <location>
        <begin position="336"/>
        <end position="357"/>
    </location>
</feature>
<feature type="transmembrane region" description="Helical" evidence="1">
    <location>
        <begin position="467"/>
        <end position="491"/>
    </location>
</feature>
<keyword evidence="4" id="KW-1185">Reference proteome</keyword>
<feature type="transmembrane region" description="Helical" evidence="1">
    <location>
        <begin position="7"/>
        <end position="31"/>
    </location>
</feature>
<dbReference type="Pfam" id="PF06808">
    <property type="entry name" value="DctM"/>
    <property type="match status" value="1"/>
</dbReference>
<feature type="transmembrane region" description="Helical" evidence="1">
    <location>
        <begin position="263"/>
        <end position="289"/>
    </location>
</feature>
<keyword evidence="1" id="KW-0812">Transmembrane</keyword>
<dbReference type="RefSeq" id="WP_011848902.1">
    <property type="nucleotide sequence ID" value="NC_009073.1"/>
</dbReference>
<evidence type="ECO:0000313" key="3">
    <source>
        <dbReference type="EMBL" id="ABO07645.1"/>
    </source>
</evidence>
<feature type="transmembrane region" description="Helical" evidence="1">
    <location>
        <begin position="575"/>
        <end position="597"/>
    </location>
</feature>
<feature type="transmembrane region" description="Helical" evidence="1">
    <location>
        <begin position="636"/>
        <end position="668"/>
    </location>
</feature>
<dbReference type="STRING" id="410359.Pcal_0208"/>
<feature type="transmembrane region" description="Helical" evidence="1">
    <location>
        <begin position="603"/>
        <end position="624"/>
    </location>
</feature>
<keyword evidence="1" id="KW-1133">Transmembrane helix</keyword>
<dbReference type="EMBL" id="CP000561">
    <property type="protein sequence ID" value="ABO07645.1"/>
    <property type="molecule type" value="Genomic_DNA"/>
</dbReference>
<gene>
    <name evidence="3" type="ordered locus">Pcal_0208</name>
</gene>
<protein>
    <submittedName>
        <fullName evidence="3">TRAP transporter, 4TM/12TM fusion protein</fullName>
    </submittedName>
</protein>
<feature type="transmembrane region" description="Helical" evidence="1">
    <location>
        <begin position="43"/>
        <end position="62"/>
    </location>
</feature>
<keyword evidence="1" id="KW-0472">Membrane</keyword>
<dbReference type="AlphaFoldDB" id="A3MSM8"/>
<dbReference type="OrthoDB" id="27997at2157"/>